<keyword evidence="7" id="KW-0378">Hydrolase</keyword>
<dbReference type="GO" id="GO:0006094">
    <property type="term" value="P:gluconeogenesis"/>
    <property type="evidence" value="ECO:0007669"/>
    <property type="project" value="TreeGrafter"/>
</dbReference>
<reference evidence="11" key="1">
    <citation type="journal article" date="2014" name="Microb. Cell Fact.">
        <title>Exploiting Issatchenkia orientalis SD108 for succinic acid production.</title>
        <authorList>
            <person name="Xiao H."/>
            <person name="Shao Z."/>
            <person name="Jiang Y."/>
            <person name="Dole S."/>
            <person name="Zhao H."/>
        </authorList>
    </citation>
    <scope>NUCLEOTIDE SEQUENCE [LARGE SCALE GENOMIC DNA]</scope>
    <source>
        <strain evidence="11">SD108</strain>
    </source>
</reference>
<dbReference type="InterPro" id="IPR028343">
    <property type="entry name" value="FBPtase"/>
</dbReference>
<dbReference type="InterPro" id="IPR036864">
    <property type="entry name" value="Zn2-C6_fun-type_DNA-bd_sf"/>
</dbReference>
<protein>
    <recommendedName>
        <fullName evidence="3">fructose-bisphosphatase</fullName>
        <ecNumber evidence="3">3.1.3.11</ecNumber>
    </recommendedName>
</protein>
<dbReference type="EC" id="3.1.3.11" evidence="3"/>
<dbReference type="AlphaFoldDB" id="A0A099NW98"/>
<dbReference type="PANTHER" id="PTHR11556">
    <property type="entry name" value="FRUCTOSE-1,6-BISPHOSPHATASE-RELATED"/>
    <property type="match status" value="1"/>
</dbReference>
<dbReference type="InterPro" id="IPR000146">
    <property type="entry name" value="FBPase_class-1"/>
</dbReference>
<evidence type="ECO:0000256" key="6">
    <source>
        <dbReference type="ARBA" id="ARBA00024331"/>
    </source>
</evidence>
<dbReference type="HOGENOM" id="CLU_307090_0_0_1"/>
<dbReference type="PRINTS" id="PR00115">
    <property type="entry name" value="F16BPHPHTASE"/>
</dbReference>
<dbReference type="SUPFAM" id="SSF57701">
    <property type="entry name" value="Zn2/Cys6 DNA-binding domain"/>
    <property type="match status" value="1"/>
</dbReference>
<feature type="non-terminal residue" evidence="10">
    <location>
        <position position="964"/>
    </location>
</feature>
<evidence type="ECO:0000313" key="10">
    <source>
        <dbReference type="EMBL" id="KGK36227.1"/>
    </source>
</evidence>
<evidence type="ECO:0000259" key="9">
    <source>
        <dbReference type="PROSITE" id="PS50048"/>
    </source>
</evidence>
<dbReference type="eggNOG" id="KOG1458">
    <property type="taxonomic scope" value="Eukaryota"/>
</dbReference>
<evidence type="ECO:0000256" key="7">
    <source>
        <dbReference type="RuleBase" id="RU000508"/>
    </source>
</evidence>
<dbReference type="GO" id="GO:0000981">
    <property type="term" value="F:DNA-binding transcription factor activity, RNA polymerase II-specific"/>
    <property type="evidence" value="ECO:0007669"/>
    <property type="project" value="InterPro"/>
</dbReference>
<evidence type="ECO:0000256" key="4">
    <source>
        <dbReference type="ARBA" id="ARBA00022723"/>
    </source>
</evidence>
<evidence type="ECO:0000256" key="1">
    <source>
        <dbReference type="ARBA" id="ARBA00001273"/>
    </source>
</evidence>
<evidence type="ECO:0000256" key="3">
    <source>
        <dbReference type="ARBA" id="ARBA00013093"/>
    </source>
</evidence>
<keyword evidence="5" id="KW-0460">Magnesium</keyword>
<dbReference type="PROSITE" id="PS50048">
    <property type="entry name" value="ZN2_CY6_FUNGAL_2"/>
    <property type="match status" value="1"/>
</dbReference>
<feature type="compositionally biased region" description="Acidic residues" evidence="8">
    <location>
        <begin position="152"/>
        <end position="175"/>
    </location>
</feature>
<dbReference type="SUPFAM" id="SSF56655">
    <property type="entry name" value="Carbohydrate phosphatase"/>
    <property type="match status" value="1"/>
</dbReference>
<sequence length="964" mass="110757">MDAKPQRVIMEVNAISDTPYDMLVDVSTPREKANDEECTGGITNQPKGNNGNAEIQINSLESGGDNAKLTFKKLRRKHKNSKNGCSDCKARKLKCDEKLPICSFCSKRGIQCSYLTMTPFQIHQIQISHYEQSKMRKRQTGEFAERDHEAENDNEADESEEEEEEEEEEDEEEEDKISKHIDDSPLYAVNNPRKNEYIYAPTRQINLRNDQLLNYNAHRNIVYQAHELEGIVLPPSVGVEIPYNESINIGNYIPLTTFKSNEQLEIINDFEMNFSIPLGGTSRVVNKTFNINRNKEIEILNEEYEKLELINDCILKGDVTRLALKYNRKNVYQFIIGSRIQIMAILQIFCKLLRNSIKLLSIDYFKNIIMKQDILPLVKYKEKISISSALENSSVVSIDLITRIIKEEYLPEYDDFLEARLSLLSSSFFVLNLCLAFHFKNGLKFNINYDEGKKNVKLIGIFSTGMYSVIMDKTKTDLRLSGSNVMSKFLTLDFKYLLLRNYNHDNLDEIKRMLERLNSKYLNNVDYENLKIFLHKHCKLIRDNYRNDTIMNYDVGYMLRILNEFQSIIPRDICNLNYEVHDGRLNDEKIVIYLFYVVTSEILQVTIPSINAFSSNGFYGNGWFMFNFNREGLMKTFKKIQNREFQIIGMTLVRICAFFSNRTEIVQRYLKSMTLESIFGNGDGSGEEEEVNVEEKYHALRKARDECPIMEMNVKSFILEKGQFIREWNYPNMENLKPKRWFKVAQNKLIHEKSVDMLLTDFSQNGSGFFSLDYDPNDMNRKTGAEKPQPQSNHTIKTDLVTLTRFIIEEQQKNAPDATGELTLLLNALQYAFKFIAHTIRRAELINLIGLYGQTNSTGDDQKKLDVIGDDIFINAMKGSGNVKVLVSEEQEDLIIFEGASGNYAVCCDPIDGSSNLDAGVSVGTIFGVYRLQPGSTGSINDVLRSGHEMVAAGYTMYGASAHL</sequence>
<dbReference type="InterPro" id="IPR033391">
    <property type="entry name" value="FBPase_N"/>
</dbReference>
<dbReference type="VEuPathDB" id="FungiDB:C5L36_0C05630"/>
<dbReference type="GO" id="GO:0006002">
    <property type="term" value="P:fructose 6-phosphate metabolic process"/>
    <property type="evidence" value="ECO:0007669"/>
    <property type="project" value="TreeGrafter"/>
</dbReference>
<comment type="similarity">
    <text evidence="7">Belongs to the FBPase class 1 family.</text>
</comment>
<gene>
    <name evidence="10" type="ORF">JL09_g4623</name>
</gene>
<comment type="catalytic activity">
    <reaction evidence="1">
        <text>beta-D-fructose 1,6-bisphosphate + H2O = beta-D-fructose 6-phosphate + phosphate</text>
        <dbReference type="Rhea" id="RHEA:11064"/>
        <dbReference type="ChEBI" id="CHEBI:15377"/>
        <dbReference type="ChEBI" id="CHEBI:32966"/>
        <dbReference type="ChEBI" id="CHEBI:43474"/>
        <dbReference type="ChEBI" id="CHEBI:57634"/>
        <dbReference type="EC" id="3.1.3.11"/>
    </reaction>
</comment>
<evidence type="ECO:0000256" key="2">
    <source>
        <dbReference type="ARBA" id="ARBA00011881"/>
    </source>
</evidence>
<comment type="caution">
    <text evidence="10">The sequence shown here is derived from an EMBL/GenBank/DDBJ whole genome shotgun (WGS) entry which is preliminary data.</text>
</comment>
<dbReference type="GO" id="GO:0042132">
    <property type="term" value="F:fructose 1,6-bisphosphate 1-phosphatase activity"/>
    <property type="evidence" value="ECO:0007669"/>
    <property type="project" value="UniProtKB-EC"/>
</dbReference>
<dbReference type="GO" id="GO:0008270">
    <property type="term" value="F:zinc ion binding"/>
    <property type="evidence" value="ECO:0007669"/>
    <property type="project" value="InterPro"/>
</dbReference>
<proteinExistence type="inferred from homology"/>
<dbReference type="GO" id="GO:0006000">
    <property type="term" value="P:fructose metabolic process"/>
    <property type="evidence" value="ECO:0007669"/>
    <property type="project" value="TreeGrafter"/>
</dbReference>
<dbReference type="GO" id="GO:0030388">
    <property type="term" value="P:fructose 1,6-bisphosphate metabolic process"/>
    <property type="evidence" value="ECO:0007669"/>
    <property type="project" value="TreeGrafter"/>
</dbReference>
<feature type="domain" description="Zn(2)-C6 fungal-type" evidence="9">
    <location>
        <begin position="84"/>
        <end position="114"/>
    </location>
</feature>
<keyword evidence="4" id="KW-0479">Metal-binding</keyword>
<dbReference type="EMBL" id="JQFK01000102">
    <property type="protein sequence ID" value="KGK36227.1"/>
    <property type="molecule type" value="Genomic_DNA"/>
</dbReference>
<dbReference type="GO" id="GO:0005829">
    <property type="term" value="C:cytosol"/>
    <property type="evidence" value="ECO:0007669"/>
    <property type="project" value="TreeGrafter"/>
</dbReference>
<dbReference type="Proteomes" id="UP000029867">
    <property type="component" value="Unassembled WGS sequence"/>
</dbReference>
<name>A0A099NW98_PICKU</name>
<comment type="pathway">
    <text evidence="6">Carbohydrate biosynthesis.</text>
</comment>
<feature type="region of interest" description="Disordered" evidence="8">
    <location>
        <begin position="133"/>
        <end position="188"/>
    </location>
</feature>
<dbReference type="PROSITE" id="PS00463">
    <property type="entry name" value="ZN2_CY6_FUNGAL_1"/>
    <property type="match status" value="1"/>
</dbReference>
<dbReference type="InterPro" id="IPR001138">
    <property type="entry name" value="Zn2Cys6_DnaBD"/>
</dbReference>
<keyword evidence="7" id="KW-0119">Carbohydrate metabolism</keyword>
<dbReference type="Pfam" id="PF00172">
    <property type="entry name" value="Zn_clus"/>
    <property type="match status" value="1"/>
</dbReference>
<dbReference type="PANTHER" id="PTHR11556:SF1">
    <property type="entry name" value="FRUCTOSE-BISPHOSPHATASE"/>
    <property type="match status" value="1"/>
</dbReference>
<comment type="subunit">
    <text evidence="2">Homotetramer.</text>
</comment>
<dbReference type="CDD" id="cd00067">
    <property type="entry name" value="GAL4"/>
    <property type="match status" value="1"/>
</dbReference>
<evidence type="ECO:0000256" key="5">
    <source>
        <dbReference type="ARBA" id="ARBA00022842"/>
    </source>
</evidence>
<dbReference type="Gene3D" id="3.30.540.10">
    <property type="entry name" value="Fructose-1,6-Bisphosphatase, subunit A, domain 1"/>
    <property type="match status" value="1"/>
</dbReference>
<evidence type="ECO:0000313" key="11">
    <source>
        <dbReference type="Proteomes" id="UP000029867"/>
    </source>
</evidence>
<dbReference type="Gene3D" id="4.10.240.10">
    <property type="entry name" value="Zn(2)-C6 fungal-type DNA-binding domain"/>
    <property type="match status" value="1"/>
</dbReference>
<evidence type="ECO:0000256" key="8">
    <source>
        <dbReference type="SAM" id="MobiDB-lite"/>
    </source>
</evidence>
<organism evidence="10 11">
    <name type="scientific">Pichia kudriavzevii</name>
    <name type="common">Yeast</name>
    <name type="synonym">Issatchenkia orientalis</name>
    <dbReference type="NCBI Taxonomy" id="4909"/>
    <lineage>
        <taxon>Eukaryota</taxon>
        <taxon>Fungi</taxon>
        <taxon>Dikarya</taxon>
        <taxon>Ascomycota</taxon>
        <taxon>Saccharomycotina</taxon>
        <taxon>Pichiomycetes</taxon>
        <taxon>Pichiales</taxon>
        <taxon>Pichiaceae</taxon>
        <taxon>Pichia</taxon>
    </lineage>
</organism>
<accession>A0A099NW98</accession>
<feature type="compositionally biased region" description="Basic and acidic residues" evidence="8">
    <location>
        <begin position="133"/>
        <end position="151"/>
    </location>
</feature>
<dbReference type="GO" id="GO:0005986">
    <property type="term" value="P:sucrose biosynthetic process"/>
    <property type="evidence" value="ECO:0007669"/>
    <property type="project" value="TreeGrafter"/>
</dbReference>
<dbReference type="SMART" id="SM00066">
    <property type="entry name" value="GAL4"/>
    <property type="match status" value="1"/>
</dbReference>
<dbReference type="Pfam" id="PF00316">
    <property type="entry name" value="FBPase"/>
    <property type="match status" value="1"/>
</dbReference>